<name>A0A1Q3EEP6_LENED</name>
<evidence type="ECO:0008006" key="4">
    <source>
        <dbReference type="Google" id="ProtNLM"/>
    </source>
</evidence>
<evidence type="ECO:0000313" key="3">
    <source>
        <dbReference type="Proteomes" id="UP000188533"/>
    </source>
</evidence>
<gene>
    <name evidence="2" type="ORF">LENED_007566</name>
</gene>
<dbReference type="STRING" id="5353.A0A1Q3EEP6"/>
<feature type="region of interest" description="Disordered" evidence="1">
    <location>
        <begin position="210"/>
        <end position="243"/>
    </location>
</feature>
<dbReference type="EMBL" id="BDGU01000266">
    <property type="protein sequence ID" value="GAW05693.1"/>
    <property type="molecule type" value="Genomic_DNA"/>
</dbReference>
<reference evidence="2 3" key="2">
    <citation type="submission" date="2017-02" db="EMBL/GenBank/DDBJ databases">
        <title>A genome survey and senescence transcriptome analysis in Lentinula edodes.</title>
        <authorList>
            <person name="Sakamoto Y."/>
            <person name="Nakade K."/>
            <person name="Sato S."/>
            <person name="Yoshida Y."/>
            <person name="Miyazaki K."/>
            <person name="Natsume S."/>
            <person name="Konno N."/>
        </authorList>
    </citation>
    <scope>NUCLEOTIDE SEQUENCE [LARGE SCALE GENOMIC DNA]</scope>
    <source>
        <strain evidence="2 3">NBRC 111202</strain>
    </source>
</reference>
<accession>A0A1Q3EEP6</accession>
<feature type="compositionally biased region" description="Acidic residues" evidence="1">
    <location>
        <begin position="216"/>
        <end position="234"/>
    </location>
</feature>
<keyword evidence="3" id="KW-1185">Reference proteome</keyword>
<dbReference type="AlphaFoldDB" id="A0A1Q3EEP6"/>
<comment type="caution">
    <text evidence="2">The sequence shown here is derived from an EMBL/GenBank/DDBJ whole genome shotgun (WGS) entry which is preliminary data.</text>
</comment>
<feature type="region of interest" description="Disordered" evidence="1">
    <location>
        <begin position="342"/>
        <end position="365"/>
    </location>
</feature>
<protein>
    <recommendedName>
        <fullName evidence="4">Retrotransposon gag domain-containing protein</fullName>
    </recommendedName>
</protein>
<dbReference type="Proteomes" id="UP000188533">
    <property type="component" value="Unassembled WGS sequence"/>
</dbReference>
<evidence type="ECO:0000313" key="2">
    <source>
        <dbReference type="EMBL" id="GAW05693.1"/>
    </source>
</evidence>
<evidence type="ECO:0000256" key="1">
    <source>
        <dbReference type="SAM" id="MobiDB-lite"/>
    </source>
</evidence>
<sequence length="365" mass="41402">MPAPGSTRAPTKFRGKNAELREFLEEFDGHAKAQELTDEERVHAVLKYVDGQTKHYWKTLDSYGEKDWNKMKTELFDAYPGSKKGHRYTVKGLMKLAEKNAKNRIDEEGDLIEYYRQFRVMSRPLKDDKKVSVDESNRYFWYGLHKHDRKEILGRIELKDSTFDRTTVPDMELAFKMGREVFSDDVLGMESDDPIAEMFTKPKKKKGKVVVIESTSESEDDEDSDSSESEESEEEKPKRKKMVKQVVRTKIVEKPQTDSVEDLTKQLHALNVQDVNYAGVYARLATISPVVAGAIAALPPIPQIVTTAAIPAVQMAPYPNCPLTPATYPNSIEIQRNNYRRGNGIQRQAPGPLPADILSSAKKTT</sequence>
<organism evidence="2 3">
    <name type="scientific">Lentinula edodes</name>
    <name type="common">Shiitake mushroom</name>
    <name type="synonym">Lentinus edodes</name>
    <dbReference type="NCBI Taxonomy" id="5353"/>
    <lineage>
        <taxon>Eukaryota</taxon>
        <taxon>Fungi</taxon>
        <taxon>Dikarya</taxon>
        <taxon>Basidiomycota</taxon>
        <taxon>Agaricomycotina</taxon>
        <taxon>Agaricomycetes</taxon>
        <taxon>Agaricomycetidae</taxon>
        <taxon>Agaricales</taxon>
        <taxon>Marasmiineae</taxon>
        <taxon>Omphalotaceae</taxon>
        <taxon>Lentinula</taxon>
    </lineage>
</organism>
<reference evidence="2 3" key="1">
    <citation type="submission" date="2016-08" db="EMBL/GenBank/DDBJ databases">
        <authorList>
            <consortium name="Lentinula edodes genome sequencing consortium"/>
            <person name="Sakamoto Y."/>
            <person name="Nakade K."/>
            <person name="Sato S."/>
            <person name="Yoshida Y."/>
            <person name="Miyazaki K."/>
            <person name="Natsume S."/>
            <person name="Konno N."/>
        </authorList>
    </citation>
    <scope>NUCLEOTIDE SEQUENCE [LARGE SCALE GENOMIC DNA]</scope>
    <source>
        <strain evidence="2 3">NBRC 111202</strain>
    </source>
</reference>
<proteinExistence type="predicted"/>